<keyword evidence="2" id="KW-0964">Secreted</keyword>
<keyword evidence="4" id="KW-0812">Transmembrane</keyword>
<dbReference type="SMART" id="SM00710">
    <property type="entry name" value="PbH1"/>
    <property type="match status" value="9"/>
</dbReference>
<dbReference type="GO" id="GO:0005576">
    <property type="term" value="C:extracellular region"/>
    <property type="evidence" value="ECO:0007669"/>
    <property type="project" value="UniProtKB-SubCell"/>
</dbReference>
<evidence type="ECO:0000256" key="3">
    <source>
        <dbReference type="ARBA" id="ARBA00022729"/>
    </source>
</evidence>
<dbReference type="PANTHER" id="PTHR40088:SF2">
    <property type="entry name" value="SECRETED SUGAR HYDROLASE"/>
    <property type="match status" value="1"/>
</dbReference>
<dbReference type="Gene3D" id="2.160.20.10">
    <property type="entry name" value="Single-stranded right-handed beta-helix, Pectin lyase-like"/>
    <property type="match status" value="1"/>
</dbReference>
<dbReference type="NCBIfam" id="NF041518">
    <property type="entry name" value="choice_anch_Q"/>
    <property type="match status" value="1"/>
</dbReference>
<keyword evidence="7" id="KW-1185">Reference proteome</keyword>
<keyword evidence="3" id="KW-0732">Signal</keyword>
<evidence type="ECO:0000313" key="7">
    <source>
        <dbReference type="Proteomes" id="UP001165986"/>
    </source>
</evidence>
<keyword evidence="4" id="KW-1133">Transmembrane helix</keyword>
<dbReference type="InterPro" id="IPR052052">
    <property type="entry name" value="Polysaccharide_Lyase_9"/>
</dbReference>
<feature type="domain" description="Right handed beta helix" evidence="5">
    <location>
        <begin position="260"/>
        <end position="408"/>
    </location>
</feature>
<feature type="transmembrane region" description="Helical" evidence="4">
    <location>
        <begin position="36"/>
        <end position="55"/>
    </location>
</feature>
<dbReference type="Proteomes" id="UP001165986">
    <property type="component" value="Unassembled WGS sequence"/>
</dbReference>
<dbReference type="AlphaFoldDB" id="A0AA40T2Y8"/>
<evidence type="ECO:0000256" key="4">
    <source>
        <dbReference type="SAM" id="Phobius"/>
    </source>
</evidence>
<dbReference type="InterPro" id="IPR011050">
    <property type="entry name" value="Pectin_lyase_fold/virulence"/>
</dbReference>
<proteinExistence type="predicted"/>
<gene>
    <name evidence="6" type="ORF">FNW02_30085</name>
</gene>
<dbReference type="GO" id="GO:0016837">
    <property type="term" value="F:carbon-oxygen lyase activity, acting on polysaccharides"/>
    <property type="evidence" value="ECO:0007669"/>
    <property type="project" value="TreeGrafter"/>
</dbReference>
<organism evidence="6 7">
    <name type="scientific">Komarekiella delphini-convector SJRDD-AB1</name>
    <dbReference type="NCBI Taxonomy" id="2593771"/>
    <lineage>
        <taxon>Bacteria</taxon>
        <taxon>Bacillati</taxon>
        <taxon>Cyanobacteriota</taxon>
        <taxon>Cyanophyceae</taxon>
        <taxon>Nostocales</taxon>
        <taxon>Nostocaceae</taxon>
        <taxon>Komarekiella</taxon>
        <taxon>Komarekiella delphini-convector</taxon>
    </lineage>
</organism>
<dbReference type="InterPro" id="IPR006626">
    <property type="entry name" value="PbH1"/>
</dbReference>
<evidence type="ECO:0000256" key="2">
    <source>
        <dbReference type="ARBA" id="ARBA00022525"/>
    </source>
</evidence>
<dbReference type="InterPro" id="IPR012334">
    <property type="entry name" value="Pectin_lyas_fold"/>
</dbReference>
<dbReference type="InterPro" id="IPR039448">
    <property type="entry name" value="Beta_helix"/>
</dbReference>
<name>A0AA40T2Y8_9NOST</name>
<evidence type="ECO:0000259" key="5">
    <source>
        <dbReference type="Pfam" id="PF13229"/>
    </source>
</evidence>
<comment type="subcellular location">
    <subcellularLocation>
        <location evidence="1">Secreted</location>
    </subcellularLocation>
</comment>
<dbReference type="EMBL" id="VJXY01000051">
    <property type="protein sequence ID" value="MBD6619939.1"/>
    <property type="molecule type" value="Genomic_DNA"/>
</dbReference>
<evidence type="ECO:0000256" key="1">
    <source>
        <dbReference type="ARBA" id="ARBA00004613"/>
    </source>
</evidence>
<comment type="caution">
    <text evidence="6">The sequence shown here is derived from an EMBL/GenBank/DDBJ whole genome shotgun (WGS) entry which is preliminary data.</text>
</comment>
<dbReference type="Pfam" id="PF13229">
    <property type="entry name" value="Beta_helix"/>
    <property type="match status" value="1"/>
</dbReference>
<accession>A0AA40T2Y8</accession>
<dbReference type="PANTHER" id="PTHR40088">
    <property type="entry name" value="PECTATE LYASE (EUROFUNG)"/>
    <property type="match status" value="1"/>
</dbReference>
<protein>
    <submittedName>
        <fullName evidence="6">DUF5123 domain-containing protein</fullName>
    </submittedName>
</protein>
<keyword evidence="4" id="KW-0472">Membrane</keyword>
<dbReference type="SUPFAM" id="SSF51126">
    <property type="entry name" value="Pectin lyase-like"/>
    <property type="match status" value="2"/>
</dbReference>
<sequence>MPSVFILSLCRSAKVPLSCLVNMTTKKSRNSCKPSSVLFFIVSLLFTLFLNLGWVNSKVDTSVSVNAVEASDKLALNSGASYYVSPKGSDNNPGTKEKPWKTISYAVSEKSPVKPGYTIQVQPGTYTELITLDKSGDSESGNITLKANGEVILRDPDSINGGFGEGVIQSNGKGYWVIDGFRIEKTSWAGISLRNANNITVKNNHTYETGASGIIILPANYYNGGELEVTSKDIKVLNNTVERANWRWRSNSYTVGTQEALSIWGVNRFEVANNIVKEGNREGIDIKVGSRNGSVHNNKVTGAAKVSGTPQGYNGGAAIYIDGNRAEMFNIDIYNNTVFRNTADAIVIADEVSNQGDVSGIRVYNNVIYENGRLGVNGGSGILVGRNVRNVEIVNNTIAKNVQAISIDGAYYTGGYKPHDILVRNNIFADSTYRNGYIQDVKNLTWDYNLFTDKFANFYEGGSRIENSKLLNNTKVRSIGFVNLNRNDFRLAAGSLAIDVGSSQLGTYAKFDKNGVQRNQGAGIDIGAYEY</sequence>
<reference evidence="6" key="1">
    <citation type="submission" date="2019-07" db="EMBL/GenBank/DDBJ databases">
        <title>Toxilogical consequences of a new and cryptic species of cyanobacteria (Komarekiella delphini-convector) recovered from the epidermis of a bottlenose dolphin and 1500 ft. in the air.</title>
        <authorList>
            <person name="Brown A.O."/>
            <person name="Dvorak P."/>
            <person name="Villanueva C.D."/>
            <person name="Foss A.J."/>
            <person name="Garvey A.D."/>
            <person name="Gibson Q.A."/>
            <person name="Johansen J.R."/>
            <person name="Casamatta D.A."/>
        </authorList>
    </citation>
    <scope>NUCLEOTIDE SEQUENCE</scope>
    <source>
        <strain evidence="6">SJRDD-AB1</strain>
    </source>
</reference>
<dbReference type="InterPro" id="IPR059226">
    <property type="entry name" value="Choice_anch_Q_dom"/>
</dbReference>
<evidence type="ECO:0000313" key="6">
    <source>
        <dbReference type="EMBL" id="MBD6619939.1"/>
    </source>
</evidence>